<dbReference type="STRING" id="1314790.A0A1Y1XVM8"/>
<dbReference type="AlphaFoldDB" id="A0A1Y1XVM8"/>
<dbReference type="Pfam" id="PF00400">
    <property type="entry name" value="WD40"/>
    <property type="match status" value="1"/>
</dbReference>
<evidence type="ECO:0000256" key="5">
    <source>
        <dbReference type="ARBA" id="ARBA00023163"/>
    </source>
</evidence>
<evidence type="ECO:0000256" key="1">
    <source>
        <dbReference type="ARBA" id="ARBA00008075"/>
    </source>
</evidence>
<keyword evidence="3" id="KW-0677">Repeat</keyword>
<feature type="repeat" description="WD" evidence="6">
    <location>
        <begin position="144"/>
        <end position="186"/>
    </location>
</feature>
<keyword evidence="5" id="KW-0804">Transcription</keyword>
<dbReference type="InterPro" id="IPR036322">
    <property type="entry name" value="WD40_repeat_dom_sf"/>
</dbReference>
<keyword evidence="4" id="KW-0805">Transcription regulation</keyword>
<keyword evidence="2 6" id="KW-0853">WD repeat</keyword>
<dbReference type="Gene3D" id="2.130.10.10">
    <property type="entry name" value="YVTN repeat-like/Quinoprotein amine dehydrogenase"/>
    <property type="match status" value="1"/>
</dbReference>
<evidence type="ECO:0000313" key="7">
    <source>
        <dbReference type="EMBL" id="ORX89811.1"/>
    </source>
</evidence>
<dbReference type="PROSITE" id="PS50294">
    <property type="entry name" value="WD_REPEATS_REGION"/>
    <property type="match status" value="1"/>
</dbReference>
<dbReference type="PANTHER" id="PTHR10253">
    <property type="entry name" value="POLYCOMB PROTEIN"/>
    <property type="match status" value="1"/>
</dbReference>
<comment type="similarity">
    <text evidence="1">Belongs to the WD repeat ESC family.</text>
</comment>
<dbReference type="OrthoDB" id="7318948at2759"/>
<dbReference type="SMART" id="SM00320">
    <property type="entry name" value="WD40"/>
    <property type="match status" value="3"/>
</dbReference>
<dbReference type="InterPro" id="IPR019775">
    <property type="entry name" value="WD40_repeat_CS"/>
</dbReference>
<sequence>MDLTEVQQQENIFKNLRLRRIVKENHGQDINQIMFHFTPLGANLTKTLDKCGLAERDESDTSNILATVGGSQANIYDNEHCGDHLDIMSYFTLSEGPNVKSTTPQELLTCCWLSIEDDTILAVAGQDACIHILSVACSKELRKLVGHSGAVTHLDVSPEDNQYILSASKDGTVRLWDVQSGTCLQKYPVKASAMCFNPSGSTFLSGSYAGEVYEWPLPIMTRSQLQLCPKASLNYSVRRTCAKYIGIGRFHNFCGLITYIKN</sequence>
<dbReference type="InterPro" id="IPR051243">
    <property type="entry name" value="PcG_WD-repeat"/>
</dbReference>
<comment type="caution">
    <text evidence="7">The sequence shown here is derived from an EMBL/GenBank/DDBJ whole genome shotgun (WGS) entry which is preliminary data.</text>
</comment>
<keyword evidence="8" id="KW-1185">Reference proteome</keyword>
<evidence type="ECO:0000313" key="8">
    <source>
        <dbReference type="Proteomes" id="UP000193498"/>
    </source>
</evidence>
<protein>
    <submittedName>
        <fullName evidence="7">WD40 repeat-like protein</fullName>
    </submittedName>
</protein>
<dbReference type="EMBL" id="MCFE01000420">
    <property type="protein sequence ID" value="ORX89811.1"/>
    <property type="molecule type" value="Genomic_DNA"/>
</dbReference>
<accession>A0A1Y1XVM8</accession>
<proteinExistence type="inferred from homology"/>
<dbReference type="SUPFAM" id="SSF50978">
    <property type="entry name" value="WD40 repeat-like"/>
    <property type="match status" value="1"/>
</dbReference>
<dbReference type="PROSITE" id="PS00678">
    <property type="entry name" value="WD_REPEATS_1"/>
    <property type="match status" value="1"/>
</dbReference>
<evidence type="ECO:0000256" key="3">
    <source>
        <dbReference type="ARBA" id="ARBA00022737"/>
    </source>
</evidence>
<evidence type="ECO:0000256" key="4">
    <source>
        <dbReference type="ARBA" id="ARBA00023015"/>
    </source>
</evidence>
<dbReference type="InterPro" id="IPR001680">
    <property type="entry name" value="WD40_rpt"/>
</dbReference>
<organism evidence="7 8">
    <name type="scientific">Basidiobolus meristosporus CBS 931.73</name>
    <dbReference type="NCBI Taxonomy" id="1314790"/>
    <lineage>
        <taxon>Eukaryota</taxon>
        <taxon>Fungi</taxon>
        <taxon>Fungi incertae sedis</taxon>
        <taxon>Zoopagomycota</taxon>
        <taxon>Entomophthoromycotina</taxon>
        <taxon>Basidiobolomycetes</taxon>
        <taxon>Basidiobolales</taxon>
        <taxon>Basidiobolaceae</taxon>
        <taxon>Basidiobolus</taxon>
    </lineage>
</organism>
<dbReference type="InParanoid" id="A0A1Y1XVM8"/>
<name>A0A1Y1XVM8_9FUNG</name>
<evidence type="ECO:0000256" key="6">
    <source>
        <dbReference type="PROSITE-ProRule" id="PRU00221"/>
    </source>
</evidence>
<dbReference type="PROSITE" id="PS50082">
    <property type="entry name" value="WD_REPEATS_2"/>
    <property type="match status" value="1"/>
</dbReference>
<dbReference type="InterPro" id="IPR015943">
    <property type="entry name" value="WD40/YVTN_repeat-like_dom_sf"/>
</dbReference>
<gene>
    <name evidence="7" type="ORF">K493DRAFT_382094</name>
</gene>
<reference evidence="7 8" key="1">
    <citation type="submission" date="2016-07" db="EMBL/GenBank/DDBJ databases">
        <title>Pervasive Adenine N6-methylation of Active Genes in Fungi.</title>
        <authorList>
            <consortium name="DOE Joint Genome Institute"/>
            <person name="Mondo S.J."/>
            <person name="Dannebaum R.O."/>
            <person name="Kuo R.C."/>
            <person name="Labutti K."/>
            <person name="Haridas S."/>
            <person name="Kuo A."/>
            <person name="Salamov A."/>
            <person name="Ahrendt S.R."/>
            <person name="Lipzen A."/>
            <person name="Sullivan W."/>
            <person name="Andreopoulos W.B."/>
            <person name="Clum A."/>
            <person name="Lindquist E."/>
            <person name="Daum C."/>
            <person name="Ramamoorthy G.K."/>
            <person name="Gryganskyi A."/>
            <person name="Culley D."/>
            <person name="Magnuson J.K."/>
            <person name="James T.Y."/>
            <person name="O'Malley M.A."/>
            <person name="Stajich J.E."/>
            <person name="Spatafora J.W."/>
            <person name="Visel A."/>
            <person name="Grigoriev I.V."/>
        </authorList>
    </citation>
    <scope>NUCLEOTIDE SEQUENCE [LARGE SCALE GENOMIC DNA]</scope>
    <source>
        <strain evidence="7 8">CBS 931.73</strain>
    </source>
</reference>
<evidence type="ECO:0000256" key="2">
    <source>
        <dbReference type="ARBA" id="ARBA00022574"/>
    </source>
</evidence>
<dbReference type="Proteomes" id="UP000193498">
    <property type="component" value="Unassembled WGS sequence"/>
</dbReference>